<dbReference type="PANTHER" id="PTHR21068:SF36">
    <property type="entry name" value="SENESCENCE_DEHYDRATION-ASSOCIATED PROTEIN-LIKE PROTEIN"/>
    <property type="match status" value="1"/>
</dbReference>
<dbReference type="GO" id="GO:0005886">
    <property type="term" value="C:plasma membrane"/>
    <property type="evidence" value="ECO:0007669"/>
    <property type="project" value="TreeGrafter"/>
</dbReference>
<dbReference type="InterPro" id="IPR009686">
    <property type="entry name" value="Senescence/spartin_C"/>
</dbReference>
<keyword evidence="4" id="KW-1185">Reference proteome</keyword>
<dbReference type="AlphaFoldDB" id="A0AAN7LU71"/>
<evidence type="ECO:0000259" key="2">
    <source>
        <dbReference type="Pfam" id="PF06911"/>
    </source>
</evidence>
<dbReference type="Proteomes" id="UP001346149">
    <property type="component" value="Unassembled WGS sequence"/>
</dbReference>
<feature type="compositionally biased region" description="Low complexity" evidence="1">
    <location>
        <begin position="13"/>
        <end position="27"/>
    </location>
</feature>
<comment type="caution">
    <text evidence="3">The sequence shown here is derived from an EMBL/GenBank/DDBJ whole genome shotgun (WGS) entry which is preliminary data.</text>
</comment>
<accession>A0AAN7LU71</accession>
<feature type="region of interest" description="Disordered" evidence="1">
    <location>
        <begin position="1"/>
        <end position="36"/>
    </location>
</feature>
<name>A0AAN7LU71_TRANT</name>
<protein>
    <recommendedName>
        <fullName evidence="2">Senescence domain-containing protein</fullName>
    </recommendedName>
</protein>
<feature type="domain" description="Senescence" evidence="2">
    <location>
        <begin position="187"/>
        <end position="386"/>
    </location>
</feature>
<gene>
    <name evidence="3" type="ORF">SAY86_022354</name>
</gene>
<reference evidence="3 4" key="1">
    <citation type="journal article" date="2023" name="Hortic Res">
        <title>Pangenome of water caltrop reveals structural variations and asymmetric subgenome divergence after allopolyploidization.</title>
        <authorList>
            <person name="Zhang X."/>
            <person name="Chen Y."/>
            <person name="Wang L."/>
            <person name="Yuan Y."/>
            <person name="Fang M."/>
            <person name="Shi L."/>
            <person name="Lu R."/>
            <person name="Comes H.P."/>
            <person name="Ma Y."/>
            <person name="Chen Y."/>
            <person name="Huang G."/>
            <person name="Zhou Y."/>
            <person name="Zheng Z."/>
            <person name="Qiu Y."/>
        </authorList>
    </citation>
    <scope>NUCLEOTIDE SEQUENCE [LARGE SCALE GENOMIC DNA]</scope>
    <source>
        <strain evidence="3">F231</strain>
    </source>
</reference>
<evidence type="ECO:0000313" key="4">
    <source>
        <dbReference type="Proteomes" id="UP001346149"/>
    </source>
</evidence>
<dbReference type="Pfam" id="PF06911">
    <property type="entry name" value="Senescence"/>
    <property type="match status" value="1"/>
</dbReference>
<organism evidence="3 4">
    <name type="scientific">Trapa natans</name>
    <name type="common">Water chestnut</name>
    <dbReference type="NCBI Taxonomy" id="22666"/>
    <lineage>
        <taxon>Eukaryota</taxon>
        <taxon>Viridiplantae</taxon>
        <taxon>Streptophyta</taxon>
        <taxon>Embryophyta</taxon>
        <taxon>Tracheophyta</taxon>
        <taxon>Spermatophyta</taxon>
        <taxon>Magnoliopsida</taxon>
        <taxon>eudicotyledons</taxon>
        <taxon>Gunneridae</taxon>
        <taxon>Pentapetalae</taxon>
        <taxon>rosids</taxon>
        <taxon>malvids</taxon>
        <taxon>Myrtales</taxon>
        <taxon>Lythraceae</taxon>
        <taxon>Trapa</taxon>
    </lineage>
</organism>
<evidence type="ECO:0000256" key="1">
    <source>
        <dbReference type="SAM" id="MobiDB-lite"/>
    </source>
</evidence>
<sequence>MECFRCGSSSKGSNTRRSNPSSSYSPPQMAVAASSQSLDSRMTEEQVLLHIPSCTVHLMDQGLALELSSGRDFTLLTISDESTSLATVAKVGDDIQWPLTKDEPIVKLDSLHYLFTLPAIDGEPISYGVAFMDQYWCYLEFLDRFLEEHCCFSSSSSSSYSTAPRQDIDWKEFSPRINEYNNVLAKAISGGTGQIVKGIFKCSNAYTNQVHKGREIIMTRAVQQNGVNYEERYGGRNYGAQKKTAINRSLKRVRKVSKMTEKISKKMLEGVQFATGSVMGPVVNSQAGKSFLSMVPGEVLLASLDAVNKVLDAAEAAERQAFTATSVATTRMISRRFGENAGEATEDVLATAGHCMSCAWNIFKIRKSINPATSVSAGVLINSAGKARARNPYC</sequence>
<dbReference type="PANTHER" id="PTHR21068">
    <property type="entry name" value="SPARTIN"/>
    <property type="match status" value="1"/>
</dbReference>
<dbReference type="InterPro" id="IPR045036">
    <property type="entry name" value="Spartin-like"/>
</dbReference>
<evidence type="ECO:0000313" key="3">
    <source>
        <dbReference type="EMBL" id="KAK4791919.1"/>
    </source>
</evidence>
<dbReference type="EMBL" id="JAXQNO010000008">
    <property type="protein sequence ID" value="KAK4791919.1"/>
    <property type="molecule type" value="Genomic_DNA"/>
</dbReference>
<proteinExistence type="predicted"/>